<dbReference type="EMBL" id="HACA01010196">
    <property type="protein sequence ID" value="CDW27557.1"/>
    <property type="molecule type" value="Transcribed_RNA"/>
</dbReference>
<feature type="non-terminal residue" evidence="1">
    <location>
        <position position="1"/>
    </location>
</feature>
<dbReference type="AlphaFoldDB" id="A0A0K2TPH3"/>
<organism evidence="1">
    <name type="scientific">Lepeophtheirus salmonis</name>
    <name type="common">Salmon louse</name>
    <name type="synonym">Caligus salmonis</name>
    <dbReference type="NCBI Taxonomy" id="72036"/>
    <lineage>
        <taxon>Eukaryota</taxon>
        <taxon>Metazoa</taxon>
        <taxon>Ecdysozoa</taxon>
        <taxon>Arthropoda</taxon>
        <taxon>Crustacea</taxon>
        <taxon>Multicrustacea</taxon>
        <taxon>Hexanauplia</taxon>
        <taxon>Copepoda</taxon>
        <taxon>Siphonostomatoida</taxon>
        <taxon>Caligidae</taxon>
        <taxon>Lepeophtheirus</taxon>
    </lineage>
</organism>
<name>A0A0K2TPH3_LEPSM</name>
<protein>
    <submittedName>
        <fullName evidence="1">Uncharacterized protein</fullName>
    </submittedName>
</protein>
<accession>A0A0K2TPH3</accession>
<sequence>LTFHMNNIIRVSDHCLMVRNGFKSKVPSREDALEFLKIFMSITFQTKDNRTALLSAILNEHGHYMVRIKTTSSYESLLSLIDFTKFILCDVDLFYREMARREHAIFRLTRIPLFMVSLLEGKIESKLSNLGLTILTSKSVTTDQNDPYIYYLVEDLPSKWRRNYIVINNIFFPLKYVKLSHEKLKNIGGIENVNFDELEPIKICECGEYSFYDPKLDVFEEWAITSIVNGHFSLP</sequence>
<evidence type="ECO:0000313" key="1">
    <source>
        <dbReference type="EMBL" id="CDW27557.1"/>
    </source>
</evidence>
<feature type="non-terminal residue" evidence="1">
    <location>
        <position position="235"/>
    </location>
</feature>
<proteinExistence type="predicted"/>
<reference evidence="1" key="1">
    <citation type="submission" date="2014-05" db="EMBL/GenBank/DDBJ databases">
        <authorList>
            <person name="Chronopoulou M."/>
        </authorList>
    </citation>
    <scope>NUCLEOTIDE SEQUENCE</scope>
    <source>
        <tissue evidence="1">Whole organism</tissue>
    </source>
</reference>